<gene>
    <name evidence="2" type="ORF">BB560_005154</name>
</gene>
<proteinExistence type="predicted"/>
<sequence>MDKSAKGYEIRCNQKSNDAAKALNNSALKSIQGHLDRGEGNAKNLESQKNQSHIKREGYKKVDASLSKQRHENRNR</sequence>
<evidence type="ECO:0000313" key="2">
    <source>
        <dbReference type="EMBL" id="PVV00462.1"/>
    </source>
</evidence>
<evidence type="ECO:0000313" key="3">
    <source>
        <dbReference type="Proteomes" id="UP000245609"/>
    </source>
</evidence>
<keyword evidence="3" id="KW-1185">Reference proteome</keyword>
<dbReference type="EMBL" id="MBFS01001969">
    <property type="protein sequence ID" value="PVV00462.1"/>
    <property type="molecule type" value="Genomic_DNA"/>
</dbReference>
<evidence type="ECO:0000256" key="1">
    <source>
        <dbReference type="SAM" id="MobiDB-lite"/>
    </source>
</evidence>
<organism evidence="2 3">
    <name type="scientific">Smittium megazygosporum</name>
    <dbReference type="NCBI Taxonomy" id="133381"/>
    <lineage>
        <taxon>Eukaryota</taxon>
        <taxon>Fungi</taxon>
        <taxon>Fungi incertae sedis</taxon>
        <taxon>Zoopagomycota</taxon>
        <taxon>Kickxellomycotina</taxon>
        <taxon>Harpellomycetes</taxon>
        <taxon>Harpellales</taxon>
        <taxon>Legeriomycetaceae</taxon>
        <taxon>Smittium</taxon>
    </lineage>
</organism>
<comment type="caution">
    <text evidence="2">The sequence shown here is derived from an EMBL/GenBank/DDBJ whole genome shotgun (WGS) entry which is preliminary data.</text>
</comment>
<reference evidence="2 3" key="1">
    <citation type="journal article" date="2018" name="MBio">
        <title>Comparative Genomics Reveals the Core Gene Toolbox for the Fungus-Insect Symbiosis.</title>
        <authorList>
            <person name="Wang Y."/>
            <person name="Stata M."/>
            <person name="Wang W."/>
            <person name="Stajich J.E."/>
            <person name="White M.M."/>
            <person name="Moncalvo J.M."/>
        </authorList>
    </citation>
    <scope>NUCLEOTIDE SEQUENCE [LARGE SCALE GENOMIC DNA]</scope>
    <source>
        <strain evidence="2 3">SC-DP-2</strain>
    </source>
</reference>
<dbReference type="Proteomes" id="UP000245609">
    <property type="component" value="Unassembled WGS sequence"/>
</dbReference>
<feature type="region of interest" description="Disordered" evidence="1">
    <location>
        <begin position="36"/>
        <end position="76"/>
    </location>
</feature>
<feature type="compositionally biased region" description="Basic and acidic residues" evidence="1">
    <location>
        <begin position="54"/>
        <end position="76"/>
    </location>
</feature>
<protein>
    <submittedName>
        <fullName evidence="2">Uncharacterized protein</fullName>
    </submittedName>
</protein>
<name>A0A2T9Z7E0_9FUNG</name>
<accession>A0A2T9Z7E0</accession>
<dbReference type="AlphaFoldDB" id="A0A2T9Z7E0"/>